<evidence type="ECO:0000313" key="3">
    <source>
        <dbReference type="Proteomes" id="UP000712600"/>
    </source>
</evidence>
<name>A0A8S9RNW7_BRACR</name>
<feature type="region of interest" description="Disordered" evidence="1">
    <location>
        <begin position="642"/>
        <end position="670"/>
    </location>
</feature>
<feature type="region of interest" description="Disordered" evidence="1">
    <location>
        <begin position="770"/>
        <end position="798"/>
    </location>
</feature>
<evidence type="ECO:0000256" key="1">
    <source>
        <dbReference type="SAM" id="MobiDB-lite"/>
    </source>
</evidence>
<gene>
    <name evidence="2" type="ORF">F2Q69_00058897</name>
</gene>
<comment type="caution">
    <text evidence="2">The sequence shown here is derived from an EMBL/GenBank/DDBJ whole genome shotgun (WGS) entry which is preliminary data.</text>
</comment>
<feature type="region of interest" description="Disordered" evidence="1">
    <location>
        <begin position="540"/>
        <end position="564"/>
    </location>
</feature>
<accession>A0A8S9RNW7</accession>
<feature type="region of interest" description="Disordered" evidence="1">
    <location>
        <begin position="288"/>
        <end position="320"/>
    </location>
</feature>
<feature type="compositionally biased region" description="Basic and acidic residues" evidence="1">
    <location>
        <begin position="1"/>
        <end position="12"/>
    </location>
</feature>
<feature type="compositionally biased region" description="Basic and acidic residues" evidence="1">
    <location>
        <begin position="301"/>
        <end position="313"/>
    </location>
</feature>
<reference evidence="2" key="1">
    <citation type="submission" date="2019-12" db="EMBL/GenBank/DDBJ databases">
        <title>Genome sequencing and annotation of Brassica cretica.</title>
        <authorList>
            <person name="Studholme D.J."/>
            <person name="Sarris P."/>
        </authorList>
    </citation>
    <scope>NUCLEOTIDE SEQUENCE</scope>
    <source>
        <strain evidence="2">PFS-109/04</strain>
        <tissue evidence="2">Leaf</tissue>
    </source>
</reference>
<feature type="compositionally biased region" description="Polar residues" evidence="1">
    <location>
        <begin position="659"/>
        <end position="670"/>
    </location>
</feature>
<dbReference type="AlphaFoldDB" id="A0A8S9RNW7"/>
<evidence type="ECO:0000313" key="2">
    <source>
        <dbReference type="EMBL" id="KAF3573897.1"/>
    </source>
</evidence>
<sequence length="798" mass="85387">MSSPQGDKRSSDVEMGEATSQAPVPASSVEAPACVAGFLSFLEKLAHRKAEKEPVRADTELPSSFALAVSPTHGFEVQVPQDAGTQVETSVPCVPDALAQPTGSSTTPILVEDKEKAAESMPPPPARKEIILALHAPSAAPVPQDAGTQVETSVPCVPDALAQPTGSSTTPILVEDKEKAAESMPPPPARKEIILALHAPSAAPVVQPKGRKRRCTTGNDGESSQQEGLNLAPGLRGKSSCERSDGDARQMGSETKSMLKAIEGSHSAKVSKLEAEIGELERDLGKTASSLLKEKKPRKAKSSEVRRLQRQIESDEGSTSRMVEEAKDALRVEFQACLAKISDFLGFLECIRSRDLALATAEGGMAVVWALQSETPPSLQAEETRLSDRKRDLAVVDGDFDLFLADLKSACFLPTCSEDPEGKDPVVGENRGDAALSLDEAMGEEESAIGSRLIRLVWYELSISPETIFKPTGSSAGRRNSRTQVETSVPCVPDALAQPTGSSTTPILVEDKEKAAESMPPPPARKEIVLALHAPSAAPVVQPKGRKRRCTTGNDRESSQKEGLNLAPGLRGKFVSLIDGMISECGSEASRLARDLTEMQGKWSETESMLKAIEGSHSAKVSKFEAQIWDLERDIGKTASSLLKEKKPRKAKSSEVRRLQSQIESDEGSTSRMVGEAKDALRVEFQACLAKIYDFLGFLECIRSRDLALATAEGGMAVVWALQSETPPSLQAEETRLSDRKRDLAVVDGDFNLVFADLKSACFLPTCSEDPEGKDPVVGENGGDAALSLDEAMGEEEV</sequence>
<feature type="compositionally biased region" description="Basic and acidic residues" evidence="1">
    <location>
        <begin position="239"/>
        <end position="248"/>
    </location>
</feature>
<dbReference type="Proteomes" id="UP000712600">
    <property type="component" value="Unassembled WGS sequence"/>
</dbReference>
<organism evidence="2 3">
    <name type="scientific">Brassica cretica</name>
    <name type="common">Mustard</name>
    <dbReference type="NCBI Taxonomy" id="69181"/>
    <lineage>
        <taxon>Eukaryota</taxon>
        <taxon>Viridiplantae</taxon>
        <taxon>Streptophyta</taxon>
        <taxon>Embryophyta</taxon>
        <taxon>Tracheophyta</taxon>
        <taxon>Spermatophyta</taxon>
        <taxon>Magnoliopsida</taxon>
        <taxon>eudicotyledons</taxon>
        <taxon>Gunneridae</taxon>
        <taxon>Pentapetalae</taxon>
        <taxon>rosids</taxon>
        <taxon>malvids</taxon>
        <taxon>Brassicales</taxon>
        <taxon>Brassicaceae</taxon>
        <taxon>Brassiceae</taxon>
        <taxon>Brassica</taxon>
    </lineage>
</organism>
<dbReference type="EMBL" id="QGKX02000095">
    <property type="protein sequence ID" value="KAF3573897.1"/>
    <property type="molecule type" value="Genomic_DNA"/>
</dbReference>
<protein>
    <submittedName>
        <fullName evidence="2">Uncharacterized protein</fullName>
    </submittedName>
</protein>
<feature type="region of interest" description="Disordered" evidence="1">
    <location>
        <begin position="1"/>
        <end position="27"/>
    </location>
</feature>
<feature type="region of interest" description="Disordered" evidence="1">
    <location>
        <begin position="203"/>
        <end position="255"/>
    </location>
</feature>
<feature type="compositionally biased region" description="Polar residues" evidence="1">
    <location>
        <begin position="216"/>
        <end position="228"/>
    </location>
</feature>
<proteinExistence type="predicted"/>